<feature type="modified residue" description="4-aspartylphosphate" evidence="6">
    <location>
        <position position="59"/>
    </location>
</feature>
<evidence type="ECO:0000259" key="8">
    <source>
        <dbReference type="PROSITE" id="PS50109"/>
    </source>
</evidence>
<feature type="domain" description="PAS" evidence="10">
    <location>
        <begin position="541"/>
        <end position="612"/>
    </location>
</feature>
<dbReference type="NCBIfam" id="TIGR00229">
    <property type="entry name" value="sensory_box"/>
    <property type="match status" value="3"/>
</dbReference>
<dbReference type="SUPFAM" id="SSF55785">
    <property type="entry name" value="PYP-like sensor domain (PAS domain)"/>
    <property type="match status" value="4"/>
</dbReference>
<dbReference type="Gene3D" id="3.40.50.2300">
    <property type="match status" value="1"/>
</dbReference>
<evidence type="ECO:0000259" key="11">
    <source>
        <dbReference type="PROSITE" id="PS50113"/>
    </source>
</evidence>
<feature type="domain" description="PAC" evidence="11">
    <location>
        <begin position="630"/>
        <end position="683"/>
    </location>
</feature>
<dbReference type="SMART" id="SM00091">
    <property type="entry name" value="PAS"/>
    <property type="match status" value="4"/>
</dbReference>
<evidence type="ECO:0000313" key="12">
    <source>
        <dbReference type="EMBL" id="QVV87973.1"/>
    </source>
</evidence>
<keyword evidence="5" id="KW-0418">Kinase</keyword>
<dbReference type="InterPro" id="IPR052162">
    <property type="entry name" value="Sensor_kinase/Photoreceptor"/>
</dbReference>
<dbReference type="RefSeq" id="WP_214418790.1">
    <property type="nucleotide sequence ID" value="NZ_CP075546.1"/>
</dbReference>
<evidence type="ECO:0000313" key="13">
    <source>
        <dbReference type="Proteomes" id="UP000680656"/>
    </source>
</evidence>
<dbReference type="SMART" id="SM00086">
    <property type="entry name" value="PAC"/>
    <property type="match status" value="2"/>
</dbReference>
<dbReference type="InterPro" id="IPR000700">
    <property type="entry name" value="PAS-assoc_C"/>
</dbReference>
<gene>
    <name evidence="12" type="ORF">KHC33_11570</name>
</gene>
<evidence type="ECO:0000256" key="6">
    <source>
        <dbReference type="PROSITE-ProRule" id="PRU00169"/>
    </source>
</evidence>
<dbReference type="EMBL" id="CP075546">
    <property type="protein sequence ID" value="QVV87973.1"/>
    <property type="molecule type" value="Genomic_DNA"/>
</dbReference>
<evidence type="ECO:0000256" key="2">
    <source>
        <dbReference type="ARBA" id="ARBA00012438"/>
    </source>
</evidence>
<dbReference type="GeneID" id="65097832"/>
<comment type="catalytic activity">
    <reaction evidence="1">
        <text>ATP + protein L-histidine = ADP + protein N-phospho-L-histidine.</text>
        <dbReference type="EC" id="2.7.13.3"/>
    </reaction>
</comment>
<dbReference type="CDD" id="cd00156">
    <property type="entry name" value="REC"/>
    <property type="match status" value="1"/>
</dbReference>
<dbReference type="SUPFAM" id="SSF55874">
    <property type="entry name" value="ATPase domain of HSP90 chaperone/DNA topoisomerase II/histidine kinase"/>
    <property type="match status" value="1"/>
</dbReference>
<name>A0A8E7EG67_9EURY</name>
<feature type="domain" description="PAS" evidence="10">
    <location>
        <begin position="289"/>
        <end position="326"/>
    </location>
</feature>
<dbReference type="SUPFAM" id="SSF52172">
    <property type="entry name" value="CheY-like"/>
    <property type="match status" value="1"/>
</dbReference>
<dbReference type="InterPro" id="IPR036890">
    <property type="entry name" value="HATPase_C_sf"/>
</dbReference>
<feature type="domain" description="Histidine kinase" evidence="8">
    <location>
        <begin position="792"/>
        <end position="890"/>
    </location>
</feature>
<dbReference type="Proteomes" id="UP000680656">
    <property type="component" value="Chromosome"/>
</dbReference>
<accession>A0A8E7EG67</accession>
<keyword evidence="7" id="KW-0175">Coiled coil</keyword>
<feature type="domain" description="Response regulatory" evidence="9">
    <location>
        <begin position="9"/>
        <end position="124"/>
    </location>
</feature>
<dbReference type="CDD" id="cd00130">
    <property type="entry name" value="PAS"/>
    <property type="match status" value="3"/>
</dbReference>
<evidence type="ECO:0000256" key="5">
    <source>
        <dbReference type="ARBA" id="ARBA00022777"/>
    </source>
</evidence>
<dbReference type="InterPro" id="IPR035965">
    <property type="entry name" value="PAS-like_dom_sf"/>
</dbReference>
<sequence>MPKTDAPYHVLCVDDEDFLLDISKLFLEREGDFKVDTALSASEGLNKQLDTQYDAIISDYEMPGMNGIEFLKEIRKKDISIPFIIFTGRGREEVVIDALNNGADFYLQKGGDPKSQFAELKSKLEHAIRQKKAEGILQQEREQLLSIFDSLEQMVYVSDPLTYEILYVNKYFRNFLNRDVIGKICYEEFQNKKSPCEFCTNTVILKNKPEPYSWEHFNAVYERYYSIVDRIIQWPDGRDVRLEVATDVTETKRALDELNAAYEEIASSEDELKHQFGEILESKEELRKSEERYRSVVENVQDVFYRSDNQGNLVMASPSALAMFGYDSLDEIIGKNIADSFYKDRSERDRLMEILHEKGQVYNFEAYLVKKDNSPIYVSTNAHFYYNEDGSIAGVEGSIRDITRMKKASNALRESEELYRFLVEHIEDGVFIVQNDIVVFCNNKFAEIIGYTRNEILGTPMFQYISPEYRDELIWRCHTTDEYEVILESYETQFLHKDNTTGISVLLSLRIGEYKGKHACIGTIHFAEGICELVEHSLRESRAMLNAILQESPIPQFVIDKNHRVLYWNQALSKYSGIQSHEIVGTSKHWRAFYPEPRPCIADIILERKEDDLETWYKGRAKKSTLVQDAYSSIDFFPHLGNKGIWLYFTGALLRDSDGEVWGALETLEDITEQMMNEEGLKQANKKLNLLAETTRHDILNSLTVLTGAMDLIKDEIRDLDVFSYMVPVEKALDTIYRQILFTRDYQNLGVTAPVWQSIPTLIEEQVRNNIPEHVTLITDNIDYDLYADAMLGRVFFNLIDNSLRHGLTVSEIRISGKEEHDALIIVYSDNGTGIEEHMKSKIFDRGVGSHTGYGLFLIREILSITHIKIQEIGINGKGVIFELVVPSGFFRHHEFIP</sequence>
<organism evidence="12 13">
    <name type="scientific">Methanospirillum purgamenti</name>
    <dbReference type="NCBI Taxonomy" id="2834276"/>
    <lineage>
        <taxon>Archaea</taxon>
        <taxon>Methanobacteriati</taxon>
        <taxon>Methanobacteriota</taxon>
        <taxon>Stenosarchaea group</taxon>
        <taxon>Methanomicrobia</taxon>
        <taxon>Methanomicrobiales</taxon>
        <taxon>Methanospirillaceae</taxon>
        <taxon>Methanospirillum</taxon>
    </lineage>
</organism>
<dbReference type="Pfam" id="PF00072">
    <property type="entry name" value="Response_reg"/>
    <property type="match status" value="1"/>
</dbReference>
<evidence type="ECO:0000256" key="4">
    <source>
        <dbReference type="ARBA" id="ARBA00022679"/>
    </source>
</evidence>
<dbReference type="PANTHER" id="PTHR43304">
    <property type="entry name" value="PHYTOCHROME-LIKE PROTEIN CPH1"/>
    <property type="match status" value="1"/>
</dbReference>
<evidence type="ECO:0000256" key="7">
    <source>
        <dbReference type="SAM" id="Coils"/>
    </source>
</evidence>
<keyword evidence="13" id="KW-1185">Reference proteome</keyword>
<proteinExistence type="predicted"/>
<feature type="domain" description="PAC" evidence="11">
    <location>
        <begin position="362"/>
        <end position="414"/>
    </location>
</feature>
<dbReference type="GO" id="GO:0004673">
    <property type="term" value="F:protein histidine kinase activity"/>
    <property type="evidence" value="ECO:0007669"/>
    <property type="project" value="UniProtKB-EC"/>
</dbReference>
<dbReference type="Pfam" id="PF00989">
    <property type="entry name" value="PAS"/>
    <property type="match status" value="1"/>
</dbReference>
<dbReference type="PROSITE" id="PS50113">
    <property type="entry name" value="PAC"/>
    <property type="match status" value="2"/>
</dbReference>
<dbReference type="PROSITE" id="PS50110">
    <property type="entry name" value="RESPONSE_REGULATORY"/>
    <property type="match status" value="1"/>
</dbReference>
<dbReference type="InterPro" id="IPR013767">
    <property type="entry name" value="PAS_fold"/>
</dbReference>
<keyword evidence="4" id="KW-0808">Transferase</keyword>
<feature type="coiled-coil region" evidence="7">
    <location>
        <begin position="251"/>
        <end position="299"/>
    </location>
</feature>
<dbReference type="GO" id="GO:0000160">
    <property type="term" value="P:phosphorelay signal transduction system"/>
    <property type="evidence" value="ECO:0007669"/>
    <property type="project" value="InterPro"/>
</dbReference>
<dbReference type="KEGG" id="mrtj:KHC33_11570"/>
<dbReference type="PROSITE" id="PS50112">
    <property type="entry name" value="PAS"/>
    <property type="match status" value="3"/>
</dbReference>
<dbReference type="GO" id="GO:0006355">
    <property type="term" value="P:regulation of DNA-templated transcription"/>
    <property type="evidence" value="ECO:0007669"/>
    <property type="project" value="InterPro"/>
</dbReference>
<dbReference type="InterPro" id="IPR001610">
    <property type="entry name" value="PAC"/>
</dbReference>
<dbReference type="Gene3D" id="3.30.565.10">
    <property type="entry name" value="Histidine kinase-like ATPase, C-terminal domain"/>
    <property type="match status" value="1"/>
</dbReference>
<dbReference type="InterPro" id="IPR005467">
    <property type="entry name" value="His_kinase_dom"/>
</dbReference>
<dbReference type="InterPro" id="IPR011006">
    <property type="entry name" value="CheY-like_superfamily"/>
</dbReference>
<dbReference type="SMART" id="SM00448">
    <property type="entry name" value="REC"/>
    <property type="match status" value="1"/>
</dbReference>
<reference evidence="12 13" key="1">
    <citation type="submission" date="2021-05" db="EMBL/GenBank/DDBJ databases">
        <title>A novel Methanospirillum isolate from a pyrite-forming mixed culture.</title>
        <authorList>
            <person name="Bunk B."/>
            <person name="Sproer C."/>
            <person name="Spring S."/>
            <person name="Pester M."/>
        </authorList>
    </citation>
    <scope>NUCLEOTIDE SEQUENCE [LARGE SCALE GENOMIC DNA]</scope>
    <source>
        <strain evidence="12 13">J.3.6.1-F.2.7.3</strain>
    </source>
</reference>
<dbReference type="Gene3D" id="3.30.450.20">
    <property type="entry name" value="PAS domain"/>
    <property type="match status" value="4"/>
</dbReference>
<dbReference type="InterPro" id="IPR003594">
    <property type="entry name" value="HATPase_dom"/>
</dbReference>
<dbReference type="SMART" id="SM00387">
    <property type="entry name" value="HATPase_c"/>
    <property type="match status" value="1"/>
</dbReference>
<feature type="domain" description="PAS" evidence="10">
    <location>
        <begin position="415"/>
        <end position="473"/>
    </location>
</feature>
<dbReference type="AlphaFoldDB" id="A0A8E7EG67"/>
<dbReference type="CDD" id="cd00075">
    <property type="entry name" value="HATPase"/>
    <property type="match status" value="1"/>
</dbReference>
<dbReference type="Pfam" id="PF13426">
    <property type="entry name" value="PAS_9"/>
    <property type="match status" value="2"/>
</dbReference>
<dbReference type="Pfam" id="PF02518">
    <property type="entry name" value="HATPase_c"/>
    <property type="match status" value="1"/>
</dbReference>
<dbReference type="EC" id="2.7.13.3" evidence="2"/>
<keyword evidence="3 6" id="KW-0597">Phosphoprotein</keyword>
<protein>
    <recommendedName>
        <fullName evidence="2">histidine kinase</fullName>
        <ecNumber evidence="2">2.7.13.3</ecNumber>
    </recommendedName>
</protein>
<dbReference type="PROSITE" id="PS50109">
    <property type="entry name" value="HIS_KIN"/>
    <property type="match status" value="1"/>
</dbReference>
<evidence type="ECO:0000259" key="10">
    <source>
        <dbReference type="PROSITE" id="PS50112"/>
    </source>
</evidence>
<dbReference type="PANTHER" id="PTHR43304:SF1">
    <property type="entry name" value="PAC DOMAIN-CONTAINING PROTEIN"/>
    <property type="match status" value="1"/>
</dbReference>
<dbReference type="InterPro" id="IPR000014">
    <property type="entry name" value="PAS"/>
</dbReference>
<evidence type="ECO:0000256" key="3">
    <source>
        <dbReference type="ARBA" id="ARBA00022553"/>
    </source>
</evidence>
<dbReference type="Pfam" id="PF13188">
    <property type="entry name" value="PAS_8"/>
    <property type="match status" value="1"/>
</dbReference>
<evidence type="ECO:0000256" key="1">
    <source>
        <dbReference type="ARBA" id="ARBA00000085"/>
    </source>
</evidence>
<evidence type="ECO:0000259" key="9">
    <source>
        <dbReference type="PROSITE" id="PS50110"/>
    </source>
</evidence>
<dbReference type="InterPro" id="IPR001789">
    <property type="entry name" value="Sig_transdc_resp-reg_receiver"/>
</dbReference>